<dbReference type="InterPro" id="IPR008914">
    <property type="entry name" value="PEBP"/>
</dbReference>
<dbReference type="VEuPathDB" id="FungiDB:BO71DRAFT_471783"/>
<dbReference type="InterPro" id="IPR036610">
    <property type="entry name" value="PEBP-like_sf"/>
</dbReference>
<dbReference type="OrthoDB" id="10251855at2759"/>
<dbReference type="Proteomes" id="UP000247810">
    <property type="component" value="Unassembled WGS sequence"/>
</dbReference>
<dbReference type="STRING" id="1448320.A0A319CQE5"/>
<dbReference type="Gene3D" id="3.90.280.10">
    <property type="entry name" value="PEBP-like"/>
    <property type="match status" value="1"/>
</dbReference>
<evidence type="ECO:0000313" key="2">
    <source>
        <dbReference type="EMBL" id="PYH87586.1"/>
    </source>
</evidence>
<dbReference type="EMBL" id="KZ826208">
    <property type="protein sequence ID" value="PYH87586.1"/>
    <property type="molecule type" value="Genomic_DNA"/>
</dbReference>
<accession>A0A319CQE5</accession>
<dbReference type="Pfam" id="PF01161">
    <property type="entry name" value="PBP"/>
    <property type="match status" value="1"/>
</dbReference>
<feature type="signal peptide" evidence="1">
    <location>
        <begin position="1"/>
        <end position="22"/>
    </location>
</feature>
<name>A0A319CQE5_9EURO</name>
<dbReference type="SUPFAM" id="SSF49777">
    <property type="entry name" value="PEBP-like"/>
    <property type="match status" value="1"/>
</dbReference>
<proteinExistence type="predicted"/>
<dbReference type="CDD" id="cd00457">
    <property type="entry name" value="PEBP"/>
    <property type="match status" value="1"/>
</dbReference>
<reference evidence="2 3" key="1">
    <citation type="submission" date="2018-02" db="EMBL/GenBank/DDBJ databases">
        <title>The genomes of Aspergillus section Nigri reveals drivers in fungal speciation.</title>
        <authorList>
            <consortium name="DOE Joint Genome Institute"/>
            <person name="Vesth T.C."/>
            <person name="Nybo J."/>
            <person name="Theobald S."/>
            <person name="Brandl J."/>
            <person name="Frisvad J.C."/>
            <person name="Nielsen K.F."/>
            <person name="Lyhne E.K."/>
            <person name="Kogle M.E."/>
            <person name="Kuo A."/>
            <person name="Riley R."/>
            <person name="Clum A."/>
            <person name="Nolan M."/>
            <person name="Lipzen A."/>
            <person name="Salamov A."/>
            <person name="Henrissat B."/>
            <person name="Wiebenga A."/>
            <person name="De vries R.P."/>
            <person name="Grigoriev I.V."/>
            <person name="Mortensen U.H."/>
            <person name="Andersen M.R."/>
            <person name="Baker S.E."/>
        </authorList>
    </citation>
    <scope>NUCLEOTIDE SEQUENCE [LARGE SCALE GENOMIC DNA]</scope>
    <source>
        <strain evidence="2 3">CBS 707.79</strain>
    </source>
</reference>
<organism evidence="2 3">
    <name type="scientific">Aspergillus ellipticus CBS 707.79</name>
    <dbReference type="NCBI Taxonomy" id="1448320"/>
    <lineage>
        <taxon>Eukaryota</taxon>
        <taxon>Fungi</taxon>
        <taxon>Dikarya</taxon>
        <taxon>Ascomycota</taxon>
        <taxon>Pezizomycotina</taxon>
        <taxon>Eurotiomycetes</taxon>
        <taxon>Eurotiomycetidae</taxon>
        <taxon>Eurotiales</taxon>
        <taxon>Aspergillaceae</taxon>
        <taxon>Aspergillus</taxon>
        <taxon>Aspergillus subgen. Circumdati</taxon>
    </lineage>
</organism>
<sequence>MFARLLAYLQLVLFQVLYLIRNHDEYLVTNSKAFKDHPQATINLEAPECGASGALLQDHHTCLDEDSNGKLPELRWNLPPTGEVAEFVLIIEDPDVPIPRMVFTHGLFFAIPATCLAAYHEDIEKNPTVPGRLTYAGWRFVPNLLGSSYVGAAAPYGHGYHRYVFTIVALSEPLQFAKPDKVTVGIMKEALVDKVLAWGQWVGHFKRPLPR</sequence>
<evidence type="ECO:0000256" key="1">
    <source>
        <dbReference type="SAM" id="SignalP"/>
    </source>
</evidence>
<evidence type="ECO:0000313" key="3">
    <source>
        <dbReference type="Proteomes" id="UP000247810"/>
    </source>
</evidence>
<keyword evidence="3" id="KW-1185">Reference proteome</keyword>
<feature type="chain" id="PRO_5016397965" evidence="1">
    <location>
        <begin position="23"/>
        <end position="211"/>
    </location>
</feature>
<keyword evidence="1" id="KW-0732">Signal</keyword>
<dbReference type="InterPro" id="IPR049556">
    <property type="entry name" value="PhiB"/>
</dbReference>
<protein>
    <submittedName>
        <fullName evidence="2">Aconitase</fullName>
    </submittedName>
</protein>
<gene>
    <name evidence="2" type="ORF">BO71DRAFT_471783</name>
</gene>
<dbReference type="AlphaFoldDB" id="A0A319CQE5"/>